<proteinExistence type="predicted"/>
<dbReference type="AlphaFoldDB" id="A0AAV7VN33"/>
<sequence length="120" mass="13492">MRHYSAFAATTITYTLIEFTLRSWETTGLADKTGKKGAPITHLMTQDRTILHALIHINDEFRSYYMTLCSTPLLAERVALNTYLGELQLRMLPVSDSEQLGAPVTAQEVQTAIKDLETQC</sequence>
<organism evidence="1 2">
    <name type="scientific">Pleurodeles waltl</name>
    <name type="common">Iberian ribbed newt</name>
    <dbReference type="NCBI Taxonomy" id="8319"/>
    <lineage>
        <taxon>Eukaryota</taxon>
        <taxon>Metazoa</taxon>
        <taxon>Chordata</taxon>
        <taxon>Craniata</taxon>
        <taxon>Vertebrata</taxon>
        <taxon>Euteleostomi</taxon>
        <taxon>Amphibia</taxon>
        <taxon>Batrachia</taxon>
        <taxon>Caudata</taxon>
        <taxon>Salamandroidea</taxon>
        <taxon>Salamandridae</taxon>
        <taxon>Pleurodelinae</taxon>
        <taxon>Pleurodeles</taxon>
    </lineage>
</organism>
<evidence type="ECO:0000313" key="2">
    <source>
        <dbReference type="Proteomes" id="UP001066276"/>
    </source>
</evidence>
<dbReference type="Proteomes" id="UP001066276">
    <property type="component" value="Chromosome 2_1"/>
</dbReference>
<gene>
    <name evidence="1" type="ORF">NDU88_005848</name>
</gene>
<protein>
    <submittedName>
        <fullName evidence="1">Uncharacterized protein</fullName>
    </submittedName>
</protein>
<evidence type="ECO:0000313" key="1">
    <source>
        <dbReference type="EMBL" id="KAJ1202045.1"/>
    </source>
</evidence>
<comment type="caution">
    <text evidence="1">The sequence shown here is derived from an EMBL/GenBank/DDBJ whole genome shotgun (WGS) entry which is preliminary data.</text>
</comment>
<keyword evidence="2" id="KW-1185">Reference proteome</keyword>
<accession>A0AAV7VN33</accession>
<dbReference type="EMBL" id="JANPWB010000003">
    <property type="protein sequence ID" value="KAJ1202045.1"/>
    <property type="molecule type" value="Genomic_DNA"/>
</dbReference>
<name>A0AAV7VN33_PLEWA</name>
<reference evidence="1" key="1">
    <citation type="journal article" date="2022" name="bioRxiv">
        <title>Sequencing and chromosome-scale assembly of the giantPleurodeles waltlgenome.</title>
        <authorList>
            <person name="Brown T."/>
            <person name="Elewa A."/>
            <person name="Iarovenko S."/>
            <person name="Subramanian E."/>
            <person name="Araus A.J."/>
            <person name="Petzold A."/>
            <person name="Susuki M."/>
            <person name="Suzuki K.-i.T."/>
            <person name="Hayashi T."/>
            <person name="Toyoda A."/>
            <person name="Oliveira C."/>
            <person name="Osipova E."/>
            <person name="Leigh N.D."/>
            <person name="Simon A."/>
            <person name="Yun M.H."/>
        </authorList>
    </citation>
    <scope>NUCLEOTIDE SEQUENCE</scope>
    <source>
        <strain evidence="1">20211129_DDA</strain>
        <tissue evidence="1">Liver</tissue>
    </source>
</reference>